<dbReference type="RefSeq" id="WP_234901170.1">
    <property type="nucleotide sequence ID" value="NZ_JAANOW010000001.1"/>
</dbReference>
<dbReference type="InterPro" id="IPR011335">
    <property type="entry name" value="Restrct_endonuc-II-like"/>
</dbReference>
<dbReference type="AlphaFoldDB" id="A0A7X5TYC5"/>
<accession>A0A7X5TYC5</accession>
<keyword evidence="2" id="KW-1185">Reference proteome</keyword>
<dbReference type="SUPFAM" id="SSF52980">
    <property type="entry name" value="Restriction endonuclease-like"/>
    <property type="match status" value="1"/>
</dbReference>
<protein>
    <recommendedName>
        <fullName evidence="3">DUF559 domain-containing protein</fullName>
    </recommendedName>
</protein>
<organism evidence="1 2">
    <name type="scientific">Mycolicibacterium fluoranthenivorans</name>
    <dbReference type="NCBI Taxonomy" id="258505"/>
    <lineage>
        <taxon>Bacteria</taxon>
        <taxon>Bacillati</taxon>
        <taxon>Actinomycetota</taxon>
        <taxon>Actinomycetes</taxon>
        <taxon>Mycobacteriales</taxon>
        <taxon>Mycobacteriaceae</taxon>
        <taxon>Mycolicibacterium</taxon>
    </lineage>
</organism>
<gene>
    <name evidence="1" type="ORF">FHU31_001941</name>
</gene>
<dbReference type="EMBL" id="JAANOW010000001">
    <property type="protein sequence ID" value="NIH94985.1"/>
    <property type="molecule type" value="Genomic_DNA"/>
</dbReference>
<reference evidence="1 2" key="1">
    <citation type="submission" date="2020-03" db="EMBL/GenBank/DDBJ databases">
        <title>Sequencing the genomes of 1000 actinobacteria strains.</title>
        <authorList>
            <person name="Klenk H.-P."/>
        </authorList>
    </citation>
    <scope>NUCLEOTIDE SEQUENCE [LARGE SCALE GENOMIC DNA]</scope>
    <source>
        <strain evidence="1 2">DSM 44556</strain>
    </source>
</reference>
<evidence type="ECO:0000313" key="1">
    <source>
        <dbReference type="EMBL" id="NIH94985.1"/>
    </source>
</evidence>
<evidence type="ECO:0008006" key="3">
    <source>
        <dbReference type="Google" id="ProtNLM"/>
    </source>
</evidence>
<comment type="caution">
    <text evidence="1">The sequence shown here is derived from an EMBL/GenBank/DDBJ whole genome shotgun (WGS) entry which is preliminary data.</text>
</comment>
<name>A0A7X5TYC5_9MYCO</name>
<proteinExistence type="predicted"/>
<evidence type="ECO:0000313" key="2">
    <source>
        <dbReference type="Proteomes" id="UP000547444"/>
    </source>
</evidence>
<sequence length="315" mass="35801">MRKLIVGTQALAHGSVTPHELRRHHDRIHRDVYAPRGHELTLDERIDGAFLRSRKLGVIAGLAASALHGARWIDMDIDVEMIWTISRPPPGIVVRRDRLGADEVMVEDCVRVTTPARTAFDLGRYRPRTEALARMDELKRVTAFDTADVSMLAERYRGVRGLKQLRAILPLVDGGAASPQESRLRLLFLDTGFPRPVTQIPILDGRRVLRTVDLGWAEHLVVVEYDGDQHRTNRFQYVKDLRTLPRIERLGWNVVRVIKEDSDWEILERTYRTLLARGWDGKLGPPHPARARLAARLQLLRRALVLSGDNCNLAG</sequence>
<dbReference type="Proteomes" id="UP000547444">
    <property type="component" value="Unassembled WGS sequence"/>
</dbReference>